<evidence type="ECO:0000256" key="7">
    <source>
        <dbReference type="ARBA" id="ARBA00022741"/>
    </source>
</evidence>
<evidence type="ECO:0000256" key="6">
    <source>
        <dbReference type="ARBA" id="ARBA00022618"/>
    </source>
</evidence>
<dbReference type="UniPathway" id="UPA00219"/>
<evidence type="ECO:0000259" key="17">
    <source>
        <dbReference type="Pfam" id="PF08245"/>
    </source>
</evidence>
<dbReference type="Pfam" id="PF02875">
    <property type="entry name" value="Mur_ligase_C"/>
    <property type="match status" value="1"/>
</dbReference>
<dbReference type="Gene3D" id="3.40.50.720">
    <property type="entry name" value="NAD(P)-binding Rossmann-like Domain"/>
    <property type="match status" value="1"/>
</dbReference>
<dbReference type="GO" id="GO:0005737">
    <property type="term" value="C:cytoplasm"/>
    <property type="evidence" value="ECO:0007669"/>
    <property type="project" value="UniProtKB-SubCell"/>
</dbReference>
<name>A0A1F7GYF6_9BACT</name>
<dbReference type="EMBL" id="MFZO01000043">
    <property type="protein sequence ID" value="OGK23774.1"/>
    <property type="molecule type" value="Genomic_DNA"/>
</dbReference>
<organism evidence="18 19">
    <name type="scientific">Candidatus Roizmanbacteria bacterium RIFCSPHIGHO2_02_FULL_38_11</name>
    <dbReference type="NCBI Taxonomy" id="1802039"/>
    <lineage>
        <taxon>Bacteria</taxon>
        <taxon>Candidatus Roizmaniibacteriota</taxon>
    </lineage>
</organism>
<evidence type="ECO:0000259" key="16">
    <source>
        <dbReference type="Pfam" id="PF02875"/>
    </source>
</evidence>
<dbReference type="PANTHER" id="PTHR43445:SF3">
    <property type="entry name" value="UDP-N-ACETYLMURAMATE--L-ALANINE LIGASE"/>
    <property type="match status" value="1"/>
</dbReference>
<evidence type="ECO:0000313" key="19">
    <source>
        <dbReference type="Proteomes" id="UP000177913"/>
    </source>
</evidence>
<comment type="caution">
    <text evidence="18">The sequence shown here is derived from an EMBL/GenBank/DDBJ whole genome shotgun (WGS) entry which is preliminary data.</text>
</comment>
<evidence type="ECO:0000256" key="2">
    <source>
        <dbReference type="ARBA" id="ARBA00004752"/>
    </source>
</evidence>
<sequence>MLNQAKTIFIVGIKGVAMANLAVILKKMGKDVTGSDVSEEFITAGLLKINKISWQTGFNPKSLPKNTDLVIYSAAHQGINNPQIAEAKKKGMKIISQAELLGQLTKQFKTTIAVCGCHGKTTTSSLLSYALIKLGVRPSYMVGSSSFNQYLGGDFNAKDYFVVEADEYGVNPPHDLTPKFHLLNPNYILCTNIDFDHPDVYKNINSVKESFLKFFKKNTILDSGKFKIVNKNLILCADDKNLLDIAKKLPRKSYLTYGYSKDADLQITNSLIENNYSSFELQCHPEFISGSDSKKKMLNHVQHDRLSLGRFAISLFGEKNISNTAGVALTLLNLGFDPEKIKLAIKGFNGAKRRFEKVYYGNNIYLFDDYAHHPNEIKASISAARSHFPQKRIVIVFQPHTYSRTQTLLKDFSTSLSLADKAFILPIFASARENPKQFNISSKDIEKVQPGNNIMATSSKKELFQLLTSHLKPHDIVFTMGAGDVYKLKDDIIDIVRKIK</sequence>
<evidence type="ECO:0000256" key="4">
    <source>
        <dbReference type="ARBA" id="ARBA00022490"/>
    </source>
</evidence>
<comment type="catalytic activity">
    <reaction evidence="13">
        <text>UDP-N-acetyl-alpha-D-muramate + L-alanine + ATP = UDP-N-acetyl-alpha-D-muramoyl-L-alanine + ADP + phosphate + H(+)</text>
        <dbReference type="Rhea" id="RHEA:23372"/>
        <dbReference type="ChEBI" id="CHEBI:15378"/>
        <dbReference type="ChEBI" id="CHEBI:30616"/>
        <dbReference type="ChEBI" id="CHEBI:43474"/>
        <dbReference type="ChEBI" id="CHEBI:57972"/>
        <dbReference type="ChEBI" id="CHEBI:70757"/>
        <dbReference type="ChEBI" id="CHEBI:83898"/>
        <dbReference type="ChEBI" id="CHEBI:456216"/>
        <dbReference type="EC" id="6.3.2.8"/>
    </reaction>
</comment>
<dbReference type="SUPFAM" id="SSF51984">
    <property type="entry name" value="MurCD N-terminal domain"/>
    <property type="match status" value="1"/>
</dbReference>
<dbReference type="Gene3D" id="3.90.190.20">
    <property type="entry name" value="Mur ligase, C-terminal domain"/>
    <property type="match status" value="1"/>
</dbReference>
<dbReference type="InterPro" id="IPR036565">
    <property type="entry name" value="Mur-like_cat_sf"/>
</dbReference>
<accession>A0A1F7GYF6</accession>
<feature type="domain" description="Mur ligase N-terminal catalytic" evidence="15">
    <location>
        <begin position="8"/>
        <end position="108"/>
    </location>
</feature>
<dbReference type="InterPro" id="IPR004101">
    <property type="entry name" value="Mur_ligase_C"/>
</dbReference>
<keyword evidence="10" id="KW-0573">Peptidoglycan synthesis</keyword>
<gene>
    <name evidence="18" type="ORF">A3C25_06605</name>
</gene>
<evidence type="ECO:0000256" key="8">
    <source>
        <dbReference type="ARBA" id="ARBA00022840"/>
    </source>
</evidence>
<keyword evidence="11" id="KW-0131">Cell cycle</keyword>
<dbReference type="Proteomes" id="UP000177913">
    <property type="component" value="Unassembled WGS sequence"/>
</dbReference>
<dbReference type="Pfam" id="PF01225">
    <property type="entry name" value="Mur_ligase"/>
    <property type="match status" value="1"/>
</dbReference>
<evidence type="ECO:0000313" key="18">
    <source>
        <dbReference type="EMBL" id="OGK23774.1"/>
    </source>
</evidence>
<dbReference type="SUPFAM" id="SSF53623">
    <property type="entry name" value="MurD-like peptide ligases, catalytic domain"/>
    <property type="match status" value="1"/>
</dbReference>
<dbReference type="InterPro" id="IPR005758">
    <property type="entry name" value="UDP-N-AcMur_Ala_ligase_MurC"/>
</dbReference>
<evidence type="ECO:0000259" key="15">
    <source>
        <dbReference type="Pfam" id="PF01225"/>
    </source>
</evidence>
<dbReference type="GO" id="GO:0008360">
    <property type="term" value="P:regulation of cell shape"/>
    <property type="evidence" value="ECO:0007669"/>
    <property type="project" value="UniProtKB-KW"/>
</dbReference>
<keyword evidence="12" id="KW-0961">Cell wall biogenesis/degradation</keyword>
<dbReference type="SUPFAM" id="SSF53244">
    <property type="entry name" value="MurD-like peptide ligases, peptide-binding domain"/>
    <property type="match status" value="1"/>
</dbReference>
<dbReference type="PANTHER" id="PTHR43445">
    <property type="entry name" value="UDP-N-ACETYLMURAMATE--L-ALANINE LIGASE-RELATED"/>
    <property type="match status" value="1"/>
</dbReference>
<dbReference type="GO" id="GO:0005524">
    <property type="term" value="F:ATP binding"/>
    <property type="evidence" value="ECO:0007669"/>
    <property type="project" value="UniProtKB-KW"/>
</dbReference>
<keyword evidence="9" id="KW-0133">Cell shape</keyword>
<evidence type="ECO:0000256" key="1">
    <source>
        <dbReference type="ARBA" id="ARBA00004496"/>
    </source>
</evidence>
<dbReference type="InterPro" id="IPR050061">
    <property type="entry name" value="MurCDEF_pg_biosynth"/>
</dbReference>
<protein>
    <recommendedName>
        <fullName evidence="3 14">UDP-N-acetylmuramate--L-alanine ligase</fullName>
        <ecNumber evidence="3 14">6.3.2.8</ecNumber>
    </recommendedName>
</protein>
<comment type="subcellular location">
    <subcellularLocation>
        <location evidence="1">Cytoplasm</location>
    </subcellularLocation>
</comment>
<reference evidence="18 19" key="1">
    <citation type="journal article" date="2016" name="Nat. Commun.">
        <title>Thousands of microbial genomes shed light on interconnected biogeochemical processes in an aquifer system.</title>
        <authorList>
            <person name="Anantharaman K."/>
            <person name="Brown C.T."/>
            <person name="Hug L.A."/>
            <person name="Sharon I."/>
            <person name="Castelle C.J."/>
            <person name="Probst A.J."/>
            <person name="Thomas B.C."/>
            <person name="Singh A."/>
            <person name="Wilkins M.J."/>
            <person name="Karaoz U."/>
            <person name="Brodie E.L."/>
            <person name="Williams K.H."/>
            <person name="Hubbard S.S."/>
            <person name="Banfield J.F."/>
        </authorList>
    </citation>
    <scope>NUCLEOTIDE SEQUENCE [LARGE SCALE GENOMIC DNA]</scope>
</reference>
<dbReference type="GO" id="GO:0008763">
    <property type="term" value="F:UDP-N-acetylmuramate-L-alanine ligase activity"/>
    <property type="evidence" value="ECO:0007669"/>
    <property type="project" value="UniProtKB-UniRule"/>
</dbReference>
<evidence type="ECO:0000256" key="5">
    <source>
        <dbReference type="ARBA" id="ARBA00022598"/>
    </source>
</evidence>
<evidence type="ECO:0000256" key="12">
    <source>
        <dbReference type="ARBA" id="ARBA00023316"/>
    </source>
</evidence>
<dbReference type="InterPro" id="IPR013221">
    <property type="entry name" value="Mur_ligase_cen"/>
</dbReference>
<feature type="domain" description="Mur ligase C-terminal" evidence="16">
    <location>
        <begin position="353"/>
        <end position="483"/>
    </location>
</feature>
<dbReference type="GO" id="GO:0071555">
    <property type="term" value="P:cell wall organization"/>
    <property type="evidence" value="ECO:0007669"/>
    <property type="project" value="UniProtKB-KW"/>
</dbReference>
<dbReference type="EC" id="6.3.2.8" evidence="3 14"/>
<dbReference type="InterPro" id="IPR000713">
    <property type="entry name" value="Mur_ligase_N"/>
</dbReference>
<feature type="domain" description="Mur ligase central" evidence="17">
    <location>
        <begin position="114"/>
        <end position="329"/>
    </location>
</feature>
<dbReference type="Pfam" id="PF08245">
    <property type="entry name" value="Mur_ligase_M"/>
    <property type="match status" value="1"/>
</dbReference>
<evidence type="ECO:0000256" key="13">
    <source>
        <dbReference type="ARBA" id="ARBA00047833"/>
    </source>
</evidence>
<proteinExistence type="predicted"/>
<dbReference type="AlphaFoldDB" id="A0A1F7GYF6"/>
<evidence type="ECO:0000256" key="10">
    <source>
        <dbReference type="ARBA" id="ARBA00022984"/>
    </source>
</evidence>
<dbReference type="GO" id="GO:0009252">
    <property type="term" value="P:peptidoglycan biosynthetic process"/>
    <property type="evidence" value="ECO:0007669"/>
    <property type="project" value="UniProtKB-UniRule"/>
</dbReference>
<keyword evidence="7" id="KW-0547">Nucleotide-binding</keyword>
<evidence type="ECO:0000256" key="14">
    <source>
        <dbReference type="NCBIfam" id="TIGR01082"/>
    </source>
</evidence>
<evidence type="ECO:0000256" key="11">
    <source>
        <dbReference type="ARBA" id="ARBA00023306"/>
    </source>
</evidence>
<comment type="pathway">
    <text evidence="2">Cell wall biogenesis; peptidoglycan biosynthesis.</text>
</comment>
<keyword evidence="8" id="KW-0067">ATP-binding</keyword>
<dbReference type="NCBIfam" id="TIGR01082">
    <property type="entry name" value="murC"/>
    <property type="match status" value="1"/>
</dbReference>
<dbReference type="InterPro" id="IPR036615">
    <property type="entry name" value="Mur_ligase_C_dom_sf"/>
</dbReference>
<keyword evidence="4" id="KW-0963">Cytoplasm</keyword>
<keyword evidence="6" id="KW-0132">Cell division</keyword>
<evidence type="ECO:0000256" key="3">
    <source>
        <dbReference type="ARBA" id="ARBA00012211"/>
    </source>
</evidence>
<dbReference type="Gene3D" id="3.40.1190.10">
    <property type="entry name" value="Mur-like, catalytic domain"/>
    <property type="match status" value="1"/>
</dbReference>
<dbReference type="GO" id="GO:0051301">
    <property type="term" value="P:cell division"/>
    <property type="evidence" value="ECO:0007669"/>
    <property type="project" value="UniProtKB-KW"/>
</dbReference>
<evidence type="ECO:0000256" key="9">
    <source>
        <dbReference type="ARBA" id="ARBA00022960"/>
    </source>
</evidence>
<keyword evidence="5 18" id="KW-0436">Ligase</keyword>